<feature type="compositionally biased region" description="Polar residues" evidence="1">
    <location>
        <begin position="1"/>
        <end position="17"/>
    </location>
</feature>
<feature type="region of interest" description="Disordered" evidence="1">
    <location>
        <begin position="1"/>
        <end position="49"/>
    </location>
</feature>
<evidence type="ECO:0000256" key="1">
    <source>
        <dbReference type="SAM" id="MobiDB-lite"/>
    </source>
</evidence>
<proteinExistence type="predicted"/>
<protein>
    <submittedName>
        <fullName evidence="2">Uncharacterized protein</fullName>
    </submittedName>
</protein>
<keyword evidence="3" id="KW-1185">Reference proteome</keyword>
<gene>
    <name evidence="2" type="ORF">J2Z37_001480</name>
</gene>
<feature type="compositionally biased region" description="Low complexity" evidence="1">
    <location>
        <begin position="30"/>
        <end position="47"/>
    </location>
</feature>
<dbReference type="RefSeq" id="WP_245203647.1">
    <property type="nucleotide sequence ID" value="NZ_JAGGKT010000003.1"/>
</dbReference>
<organism evidence="2 3">
    <name type="scientific">Ammoniphilus resinae</name>
    <dbReference type="NCBI Taxonomy" id="861532"/>
    <lineage>
        <taxon>Bacteria</taxon>
        <taxon>Bacillati</taxon>
        <taxon>Bacillota</taxon>
        <taxon>Bacilli</taxon>
        <taxon>Bacillales</taxon>
        <taxon>Paenibacillaceae</taxon>
        <taxon>Aneurinibacillus group</taxon>
        <taxon>Ammoniphilus</taxon>
    </lineage>
</organism>
<dbReference type="EMBL" id="JAGGKT010000003">
    <property type="protein sequence ID" value="MBP1931479.1"/>
    <property type="molecule type" value="Genomic_DNA"/>
</dbReference>
<name>A0ABS4GMK5_9BACL</name>
<evidence type="ECO:0000313" key="3">
    <source>
        <dbReference type="Proteomes" id="UP001519343"/>
    </source>
</evidence>
<comment type="caution">
    <text evidence="2">The sequence shown here is derived from an EMBL/GenBank/DDBJ whole genome shotgun (WGS) entry which is preliminary data.</text>
</comment>
<dbReference type="Proteomes" id="UP001519343">
    <property type="component" value="Unassembled WGS sequence"/>
</dbReference>
<sequence>MFQNPLKSQELGQSDPFSSLDGGGSNQGLSQTSPFTSSTETFVSESSINPHQHFVDPHYVHGYDRADGVHVDGYWRDGDGNTDHDLTVEQGGGYFQTNPDGNLFNNLG</sequence>
<accession>A0ABS4GMK5</accession>
<reference evidence="2 3" key="1">
    <citation type="submission" date="2021-03" db="EMBL/GenBank/DDBJ databases">
        <title>Genomic Encyclopedia of Type Strains, Phase IV (KMG-IV): sequencing the most valuable type-strain genomes for metagenomic binning, comparative biology and taxonomic classification.</title>
        <authorList>
            <person name="Goeker M."/>
        </authorList>
    </citation>
    <scope>NUCLEOTIDE SEQUENCE [LARGE SCALE GENOMIC DNA]</scope>
    <source>
        <strain evidence="2 3">DSM 24738</strain>
    </source>
</reference>
<evidence type="ECO:0000313" key="2">
    <source>
        <dbReference type="EMBL" id="MBP1931479.1"/>
    </source>
</evidence>